<proteinExistence type="predicted"/>
<evidence type="ECO:0000256" key="1">
    <source>
        <dbReference type="SAM" id="Phobius"/>
    </source>
</evidence>
<dbReference type="Proteomes" id="UP000183832">
    <property type="component" value="Unassembled WGS sequence"/>
</dbReference>
<reference evidence="2 3" key="1">
    <citation type="submission" date="2015-04" db="EMBL/GenBank/DDBJ databases">
        <authorList>
            <person name="Syromyatnikov M.Y."/>
            <person name="Popov V.N."/>
        </authorList>
    </citation>
    <scope>NUCLEOTIDE SEQUENCE [LARGE SCALE GENOMIC DNA]</scope>
</reference>
<evidence type="ECO:0000313" key="2">
    <source>
        <dbReference type="EMBL" id="CRK88326.1"/>
    </source>
</evidence>
<dbReference type="EMBL" id="CVRI01000006">
    <property type="protein sequence ID" value="CRK88326.1"/>
    <property type="molecule type" value="Genomic_DNA"/>
</dbReference>
<organism evidence="2 3">
    <name type="scientific">Clunio marinus</name>
    <dbReference type="NCBI Taxonomy" id="568069"/>
    <lineage>
        <taxon>Eukaryota</taxon>
        <taxon>Metazoa</taxon>
        <taxon>Ecdysozoa</taxon>
        <taxon>Arthropoda</taxon>
        <taxon>Hexapoda</taxon>
        <taxon>Insecta</taxon>
        <taxon>Pterygota</taxon>
        <taxon>Neoptera</taxon>
        <taxon>Endopterygota</taxon>
        <taxon>Diptera</taxon>
        <taxon>Nematocera</taxon>
        <taxon>Chironomoidea</taxon>
        <taxon>Chironomidae</taxon>
        <taxon>Clunio</taxon>
    </lineage>
</organism>
<keyword evidence="1" id="KW-0472">Membrane</keyword>
<evidence type="ECO:0000313" key="3">
    <source>
        <dbReference type="Proteomes" id="UP000183832"/>
    </source>
</evidence>
<gene>
    <name evidence="2" type="ORF">CLUMA_CG002105</name>
</gene>
<sequence>MLMKECFETRLIRYFQLKMKWLRRVSNSFNICITVFHFSSIRSLFHIFLFSITRI</sequence>
<name>A0A1J1HPC1_9DIPT</name>
<protein>
    <submittedName>
        <fullName evidence="2">CLUMA_CG002105, isoform A</fullName>
    </submittedName>
</protein>
<keyword evidence="1" id="KW-1133">Transmembrane helix</keyword>
<dbReference type="AlphaFoldDB" id="A0A1J1HPC1"/>
<accession>A0A1J1HPC1</accession>
<feature type="transmembrane region" description="Helical" evidence="1">
    <location>
        <begin position="28"/>
        <end position="52"/>
    </location>
</feature>
<keyword evidence="1" id="KW-0812">Transmembrane</keyword>
<keyword evidence="3" id="KW-1185">Reference proteome</keyword>